<feature type="compositionally biased region" description="Basic residues" evidence="1">
    <location>
        <begin position="125"/>
        <end position="136"/>
    </location>
</feature>
<feature type="compositionally biased region" description="Polar residues" evidence="1">
    <location>
        <begin position="37"/>
        <end position="64"/>
    </location>
</feature>
<evidence type="ECO:0000256" key="1">
    <source>
        <dbReference type="SAM" id="MobiDB-lite"/>
    </source>
</evidence>
<feature type="compositionally biased region" description="Basic and acidic residues" evidence="1">
    <location>
        <begin position="84"/>
        <end position="103"/>
    </location>
</feature>
<gene>
    <name evidence="2" type="ORF">PSON_ATCC_30995.1.T1130056</name>
</gene>
<feature type="compositionally biased region" description="Polar residues" evidence="1">
    <location>
        <begin position="74"/>
        <end position="83"/>
    </location>
</feature>
<evidence type="ECO:0000313" key="3">
    <source>
        <dbReference type="Proteomes" id="UP000692954"/>
    </source>
</evidence>
<evidence type="ECO:0000313" key="2">
    <source>
        <dbReference type="EMBL" id="CAD8117186.1"/>
    </source>
</evidence>
<comment type="caution">
    <text evidence="2">The sequence shown here is derived from an EMBL/GenBank/DDBJ whole genome shotgun (WGS) entry which is preliminary data.</text>
</comment>
<protein>
    <submittedName>
        <fullName evidence="2">Uncharacterized protein</fullName>
    </submittedName>
</protein>
<dbReference type="EMBL" id="CAJJDN010000113">
    <property type="protein sequence ID" value="CAD8117186.1"/>
    <property type="molecule type" value="Genomic_DNA"/>
</dbReference>
<name>A0A8S1QNQ2_9CILI</name>
<dbReference type="AlphaFoldDB" id="A0A8S1QNQ2"/>
<reference evidence="2" key="1">
    <citation type="submission" date="2021-01" db="EMBL/GenBank/DDBJ databases">
        <authorList>
            <consortium name="Genoscope - CEA"/>
            <person name="William W."/>
        </authorList>
    </citation>
    <scope>NUCLEOTIDE SEQUENCE</scope>
</reference>
<proteinExistence type="predicted"/>
<feature type="compositionally biased region" description="Polar residues" evidence="1">
    <location>
        <begin position="105"/>
        <end position="114"/>
    </location>
</feature>
<dbReference type="Proteomes" id="UP000692954">
    <property type="component" value="Unassembled WGS sequence"/>
</dbReference>
<sequence>MSKNIDIDSPFGFDQQDDFSISQPPSSDSYDSQQKQANITTHLSESPKTLSGNIEQQSDHQYIQESKVFETGEIGNQQSNSNLEDIRLDNKVEDDQTNKEKVKLQNKSQFNQQNDEQEQKDYKTKSKKKGIKKQQKYQKQLHSDEPLIKKQIQTNQQNLIGQLNKQPHPYYENQKINESFTDLCLKSSSSISQYQINSFQNLDELQITQEIDYWIPEYEILYKEIFRFLKRESMWKQFYKQSPNILVYLFCNYTVNQDESSWLDIVQLLNQKYKQMENNWKKQFKLSSIISFKRDHVDKNLFNSQWISQDINQSVKSYKLMNFNNICKNERITFDFKQTENFEKVQSQFDNLLKDPLITQESRKLIQSLQYIVERMEYHKKKGLTKKTISFDQDDIKDLCECNQNIKEQFDKIYQQINQPSQLFLKLIKGNIQTKISQKGKKKKNTLECLKDLIRKVLRKLEDQ</sequence>
<feature type="region of interest" description="Disordered" evidence="1">
    <location>
        <begin position="1"/>
        <end position="143"/>
    </location>
</feature>
<feature type="compositionally biased region" description="Low complexity" evidence="1">
    <location>
        <begin position="18"/>
        <end position="36"/>
    </location>
</feature>
<keyword evidence="3" id="KW-1185">Reference proteome</keyword>
<accession>A0A8S1QNQ2</accession>
<organism evidence="2 3">
    <name type="scientific">Paramecium sonneborni</name>
    <dbReference type="NCBI Taxonomy" id="65129"/>
    <lineage>
        <taxon>Eukaryota</taxon>
        <taxon>Sar</taxon>
        <taxon>Alveolata</taxon>
        <taxon>Ciliophora</taxon>
        <taxon>Intramacronucleata</taxon>
        <taxon>Oligohymenophorea</taxon>
        <taxon>Peniculida</taxon>
        <taxon>Parameciidae</taxon>
        <taxon>Paramecium</taxon>
    </lineage>
</organism>